<accession>A0A0X1KRQ2</accession>
<dbReference type="RefSeq" id="WP_031504382.1">
    <property type="nucleotide sequence ID" value="NC_022795.1"/>
</dbReference>
<dbReference type="PATRIC" id="fig|1123384.7.peg.1428"/>
<name>A0A0X1KRQ2_9THEM</name>
<reference evidence="7 8" key="1">
    <citation type="submission" date="2014-01" db="EMBL/GenBank/DDBJ databases">
        <title>Genome sequencing of Thermotog hypogea.</title>
        <authorList>
            <person name="Zhang X."/>
            <person name="Alvare G."/>
            <person name="Fristensky B."/>
            <person name="Chen L."/>
            <person name="Suen T."/>
            <person name="Chen Q."/>
            <person name="Ma K."/>
        </authorList>
    </citation>
    <scope>NUCLEOTIDE SEQUENCE [LARGE SCALE GENOMIC DNA]</scope>
    <source>
        <strain evidence="7 8">DSM 11164</strain>
    </source>
</reference>
<proteinExistence type="inferred from homology"/>
<dbReference type="KEGG" id="phy:AJ81_07110"/>
<dbReference type="GO" id="GO:0005886">
    <property type="term" value="C:plasma membrane"/>
    <property type="evidence" value="ECO:0007669"/>
    <property type="project" value="UniProtKB-SubCell"/>
</dbReference>
<gene>
    <name evidence="7" type="ORF">AJ81_07110</name>
</gene>
<dbReference type="CDD" id="cd06261">
    <property type="entry name" value="TM_PBP2"/>
    <property type="match status" value="1"/>
</dbReference>
<evidence type="ECO:0000313" key="8">
    <source>
        <dbReference type="Proteomes" id="UP000077469"/>
    </source>
</evidence>
<dbReference type="Pfam" id="PF12911">
    <property type="entry name" value="OppC_N"/>
    <property type="match status" value="1"/>
</dbReference>
<dbReference type="PaxDb" id="1123384-AJ81_07110"/>
<dbReference type="EMBL" id="CP007141">
    <property type="protein sequence ID" value="AJC73995.1"/>
    <property type="molecule type" value="Genomic_DNA"/>
</dbReference>
<evidence type="ECO:0000256" key="2">
    <source>
        <dbReference type="ARBA" id="ARBA00022692"/>
    </source>
</evidence>
<feature type="transmembrane region" description="Helical" evidence="5">
    <location>
        <begin position="151"/>
        <end position="179"/>
    </location>
</feature>
<feature type="domain" description="ABC transmembrane type-1" evidence="6">
    <location>
        <begin position="149"/>
        <end position="345"/>
    </location>
</feature>
<keyword evidence="4 5" id="KW-0472">Membrane</keyword>
<dbReference type="STRING" id="1123384.AJ81_07110"/>
<dbReference type="AlphaFoldDB" id="A0A0X1KRQ2"/>
<keyword evidence="2 5" id="KW-0812">Transmembrane</keyword>
<evidence type="ECO:0000256" key="4">
    <source>
        <dbReference type="ARBA" id="ARBA00023136"/>
    </source>
</evidence>
<keyword evidence="8" id="KW-1185">Reference proteome</keyword>
<evidence type="ECO:0000313" key="7">
    <source>
        <dbReference type="EMBL" id="AJC73995.1"/>
    </source>
</evidence>
<dbReference type="PANTHER" id="PTHR43839">
    <property type="entry name" value="OPPC IN A BINDING PROTEIN-DEPENDENT TRANSPORT SYSTEM"/>
    <property type="match status" value="1"/>
</dbReference>
<feature type="transmembrane region" description="Helical" evidence="5">
    <location>
        <begin position="272"/>
        <end position="301"/>
    </location>
</feature>
<comment type="similarity">
    <text evidence="5">Belongs to the binding-protein-dependent transport system permease family.</text>
</comment>
<comment type="subcellular location">
    <subcellularLocation>
        <location evidence="5">Cell membrane</location>
        <topology evidence="5">Multi-pass membrane protein</topology>
    </subcellularLocation>
    <subcellularLocation>
        <location evidence="1">Membrane</location>
        <topology evidence="1">Multi-pass membrane protein</topology>
    </subcellularLocation>
</comment>
<dbReference type="Proteomes" id="UP000077469">
    <property type="component" value="Chromosome"/>
</dbReference>
<feature type="transmembrane region" description="Helical" evidence="5">
    <location>
        <begin position="16"/>
        <end position="37"/>
    </location>
</feature>
<sequence length="361" mass="41022">MNTWQRVFYQFRRHKLGLIGFWTLVVLYVLIIFADFISPYNFTETHSRFTYAPPTKIRFFHEGKFKGPFVYGLKRTRDPVTFKVKYEEDRSKIYPIKLFVKGEEYEFWGLFKTDVHLFGIESDPNQMMLLLFGADRFGRDLFSRVLHGGRVSLTVGLVGTFISVLIGSIVGSVSGYYGGWIDVLIQRFIELLRSFPRIPLWLALSVILPPSWPSTWVYFGIVIVLSLIGWMGVARVVRGMVLSMREKEFVLAAKVAGVSNFKIITRHLIPNIMSYLVVVSTLSIPGMILGESAISFLGLGIKEPMTSWGLLLNQAQSLSALSTSPWLLIPGFFIMVSVLAFNFVGDALRDALDPYRTVEKV</sequence>
<dbReference type="Gene3D" id="1.10.3720.10">
    <property type="entry name" value="MetI-like"/>
    <property type="match status" value="1"/>
</dbReference>
<feature type="transmembrane region" description="Helical" evidence="5">
    <location>
        <begin position="216"/>
        <end position="237"/>
    </location>
</feature>
<keyword evidence="5" id="KW-0813">Transport</keyword>
<evidence type="ECO:0000256" key="5">
    <source>
        <dbReference type="RuleBase" id="RU363032"/>
    </source>
</evidence>
<dbReference type="PANTHER" id="PTHR43839:SF3">
    <property type="entry name" value="OLIGOPEPTIDE ABC TRANSPORTER, PERMEASE PROTEIN"/>
    <property type="match status" value="1"/>
</dbReference>
<evidence type="ECO:0000256" key="3">
    <source>
        <dbReference type="ARBA" id="ARBA00022989"/>
    </source>
</evidence>
<dbReference type="GO" id="GO:0055085">
    <property type="term" value="P:transmembrane transport"/>
    <property type="evidence" value="ECO:0007669"/>
    <property type="project" value="InterPro"/>
</dbReference>
<evidence type="ECO:0000259" key="6">
    <source>
        <dbReference type="PROSITE" id="PS50928"/>
    </source>
</evidence>
<dbReference type="InterPro" id="IPR025966">
    <property type="entry name" value="OppC_N"/>
</dbReference>
<dbReference type="InterPro" id="IPR035906">
    <property type="entry name" value="MetI-like_sf"/>
</dbReference>
<dbReference type="OrthoDB" id="44350at2"/>
<dbReference type="InterPro" id="IPR000515">
    <property type="entry name" value="MetI-like"/>
</dbReference>
<keyword evidence="3 5" id="KW-1133">Transmembrane helix</keyword>
<feature type="transmembrane region" description="Helical" evidence="5">
    <location>
        <begin position="326"/>
        <end position="344"/>
    </location>
</feature>
<dbReference type="Pfam" id="PF00528">
    <property type="entry name" value="BPD_transp_1"/>
    <property type="match status" value="1"/>
</dbReference>
<protein>
    <submittedName>
        <fullName evidence="7">Peptide ABC transporter permease</fullName>
    </submittedName>
</protein>
<dbReference type="SUPFAM" id="SSF161098">
    <property type="entry name" value="MetI-like"/>
    <property type="match status" value="1"/>
</dbReference>
<dbReference type="PROSITE" id="PS50928">
    <property type="entry name" value="ABC_TM1"/>
    <property type="match status" value="1"/>
</dbReference>
<evidence type="ECO:0000256" key="1">
    <source>
        <dbReference type="ARBA" id="ARBA00004141"/>
    </source>
</evidence>
<organism evidence="7 8">
    <name type="scientific">Pseudothermotoga hypogea DSM 11164 = NBRC 106472</name>
    <dbReference type="NCBI Taxonomy" id="1123384"/>
    <lineage>
        <taxon>Bacteria</taxon>
        <taxon>Thermotogati</taxon>
        <taxon>Thermotogota</taxon>
        <taxon>Thermotogae</taxon>
        <taxon>Thermotogales</taxon>
        <taxon>Thermotogaceae</taxon>
        <taxon>Pseudothermotoga</taxon>
    </lineage>
</organism>